<name>A0A812MB24_9DINO</name>
<evidence type="ECO:0000313" key="2">
    <source>
        <dbReference type="Proteomes" id="UP000601435"/>
    </source>
</evidence>
<dbReference type="Proteomes" id="UP000601435">
    <property type="component" value="Unassembled WGS sequence"/>
</dbReference>
<dbReference type="OrthoDB" id="425725at2759"/>
<keyword evidence="2" id="KW-1185">Reference proteome</keyword>
<dbReference type="AlphaFoldDB" id="A0A812MB24"/>
<gene>
    <name evidence="1" type="ORF">SNEC2469_LOCUS5536</name>
</gene>
<evidence type="ECO:0000313" key="1">
    <source>
        <dbReference type="EMBL" id="CAE7255228.1"/>
    </source>
</evidence>
<sequence length="271" mass="29158">MQRLESRHDILWPRRRVVTDVLHPFAPATKHAAAASATAAASLLIVSSTRIAEALRKALGARPRPSCFSRHESGPILAPTITDTARSNVTDVEGANKHAGLKDLHRMFEALDSLRLGPLMCLASYFDGAACQYVWADDVGADHVADQRGAMRLASTRARERGGRCAATEIRPLQRSTQLPGPSCGKLLERYSSGTSACPRSKGGVASSVPCGVIAPVIWSLFTCDTTRVVALAARRIPYGYGSIQICWSVALCGRTGSEERLHVGKRRQAT</sequence>
<dbReference type="EMBL" id="CAJNJA010010241">
    <property type="protein sequence ID" value="CAE7255228.1"/>
    <property type="molecule type" value="Genomic_DNA"/>
</dbReference>
<reference evidence="1" key="1">
    <citation type="submission" date="2021-02" db="EMBL/GenBank/DDBJ databases">
        <authorList>
            <person name="Dougan E. K."/>
            <person name="Rhodes N."/>
            <person name="Thang M."/>
            <person name="Chan C."/>
        </authorList>
    </citation>
    <scope>NUCLEOTIDE SEQUENCE</scope>
</reference>
<accession>A0A812MB24</accession>
<protein>
    <submittedName>
        <fullName evidence="1">Uncharacterized protein</fullName>
    </submittedName>
</protein>
<organism evidence="1 2">
    <name type="scientific">Symbiodinium necroappetens</name>
    <dbReference type="NCBI Taxonomy" id="1628268"/>
    <lineage>
        <taxon>Eukaryota</taxon>
        <taxon>Sar</taxon>
        <taxon>Alveolata</taxon>
        <taxon>Dinophyceae</taxon>
        <taxon>Suessiales</taxon>
        <taxon>Symbiodiniaceae</taxon>
        <taxon>Symbiodinium</taxon>
    </lineage>
</organism>
<comment type="caution">
    <text evidence="1">The sequence shown here is derived from an EMBL/GenBank/DDBJ whole genome shotgun (WGS) entry which is preliminary data.</text>
</comment>
<proteinExistence type="predicted"/>